<dbReference type="InterPro" id="IPR000770">
    <property type="entry name" value="SAND_dom"/>
</dbReference>
<proteinExistence type="predicted"/>
<name>A0AAW0I3Z3_MYOGA</name>
<feature type="domain" description="SAND" evidence="2">
    <location>
        <begin position="266"/>
        <end position="338"/>
    </location>
</feature>
<feature type="domain" description="HSR" evidence="3">
    <location>
        <begin position="29"/>
        <end position="146"/>
    </location>
</feature>
<keyword evidence="5" id="KW-1185">Reference proteome</keyword>
<keyword evidence="1" id="KW-0597">Phosphoprotein</keyword>
<gene>
    <name evidence="4" type="ORF">U0070_012196</name>
</gene>
<dbReference type="InterPro" id="IPR010919">
    <property type="entry name" value="SAND-like_dom_sf"/>
</dbReference>
<feature type="non-terminal residue" evidence="4">
    <location>
        <position position="1"/>
    </location>
</feature>
<organism evidence="4 5">
    <name type="scientific">Myodes glareolus</name>
    <name type="common">Bank vole</name>
    <name type="synonym">Clethrionomys glareolus</name>
    <dbReference type="NCBI Taxonomy" id="447135"/>
    <lineage>
        <taxon>Eukaryota</taxon>
        <taxon>Metazoa</taxon>
        <taxon>Chordata</taxon>
        <taxon>Craniata</taxon>
        <taxon>Vertebrata</taxon>
        <taxon>Euteleostomi</taxon>
        <taxon>Mammalia</taxon>
        <taxon>Eutheria</taxon>
        <taxon>Euarchontoglires</taxon>
        <taxon>Glires</taxon>
        <taxon>Rodentia</taxon>
        <taxon>Myomorpha</taxon>
        <taxon>Muroidea</taxon>
        <taxon>Cricetidae</taxon>
        <taxon>Arvicolinae</taxon>
        <taxon>Myodes</taxon>
    </lineage>
</organism>
<protein>
    <submittedName>
        <fullName evidence="4">Uncharacterized protein</fullName>
    </submittedName>
</protein>
<dbReference type="GO" id="GO:0000981">
    <property type="term" value="F:DNA-binding transcription factor activity, RNA polymerase II-specific"/>
    <property type="evidence" value="ECO:0007669"/>
    <property type="project" value="TreeGrafter"/>
</dbReference>
<dbReference type="PANTHER" id="PTHR46386:SF7">
    <property type="entry name" value="SP110 NUCLEAR BODY PROTEIN"/>
    <property type="match status" value="1"/>
</dbReference>
<dbReference type="Pfam" id="PF03172">
    <property type="entry name" value="HSR"/>
    <property type="match status" value="1"/>
</dbReference>
<feature type="non-terminal residue" evidence="4">
    <location>
        <position position="338"/>
    </location>
</feature>
<evidence type="ECO:0000313" key="5">
    <source>
        <dbReference type="Proteomes" id="UP001488838"/>
    </source>
</evidence>
<comment type="caution">
    <text evidence="4">The sequence shown here is derived from an EMBL/GenBank/DDBJ whole genome shotgun (WGS) entry which is preliminary data.</text>
</comment>
<evidence type="ECO:0000259" key="3">
    <source>
        <dbReference type="PROSITE" id="PS51414"/>
    </source>
</evidence>
<evidence type="ECO:0000259" key="2">
    <source>
        <dbReference type="PROSITE" id="PS50864"/>
    </source>
</evidence>
<evidence type="ECO:0000313" key="4">
    <source>
        <dbReference type="EMBL" id="KAK7809102.1"/>
    </source>
</evidence>
<reference evidence="4 5" key="1">
    <citation type="journal article" date="2023" name="bioRxiv">
        <title>Conserved and derived expression patterns and positive selection on dental genes reveal complex evolutionary context of ever-growing rodent molars.</title>
        <authorList>
            <person name="Calamari Z.T."/>
            <person name="Song A."/>
            <person name="Cohen E."/>
            <person name="Akter M."/>
            <person name="Roy R.D."/>
            <person name="Hallikas O."/>
            <person name="Christensen M.M."/>
            <person name="Li P."/>
            <person name="Marangoni P."/>
            <person name="Jernvall J."/>
            <person name="Klein O.D."/>
        </authorList>
    </citation>
    <scope>NUCLEOTIDE SEQUENCE [LARGE SCALE GENOMIC DNA]</scope>
    <source>
        <strain evidence="4">V071</strain>
    </source>
</reference>
<dbReference type="PROSITE" id="PS50864">
    <property type="entry name" value="SAND"/>
    <property type="match status" value="1"/>
</dbReference>
<dbReference type="GO" id="GO:0003677">
    <property type="term" value="F:DNA binding"/>
    <property type="evidence" value="ECO:0007669"/>
    <property type="project" value="InterPro"/>
</dbReference>
<evidence type="ECO:0000256" key="1">
    <source>
        <dbReference type="ARBA" id="ARBA00022553"/>
    </source>
</evidence>
<dbReference type="Proteomes" id="UP001488838">
    <property type="component" value="Unassembled WGS sequence"/>
</dbReference>
<sequence length="338" mass="38335">NPTQQGQGSKISQKASPGRVQDLLKGFLAALVNLGDRMFIMIKGIEEVLLQHFIQMKQDIADAINKPFPFFEAFQDHYFITEEMYKANSLDACQDVVPVPRVMLNVLTSLEQTFHPPLLLIVQPKRIPQPGGNFQKLQKWQVVTADEGKKRSVQTLLLPNHPHQAICPLHQESVNPEQRHSKSLRFWMSIPQIKSKGGIWSTPKRKCQKKSPTEGVASLGQGVQKKLKVVDQRTQRKNDSTRNLKMYVLEARESWAQLCKGGDRNPIKCKVIAGMSKDDTLDFLSPTLAVTCSSGKCIQNKAGDWLTPKEFLMEGKMSKSKDWKRVVQCKQKTLRFLE</sequence>
<dbReference type="EMBL" id="JBBHLL010000221">
    <property type="protein sequence ID" value="KAK7809102.1"/>
    <property type="molecule type" value="Genomic_DNA"/>
</dbReference>
<dbReference type="GO" id="GO:0005634">
    <property type="term" value="C:nucleus"/>
    <property type="evidence" value="ECO:0007669"/>
    <property type="project" value="InterPro"/>
</dbReference>
<dbReference type="PANTHER" id="PTHR46386">
    <property type="entry name" value="NUCLEAR BODY PROTEIN SP140"/>
    <property type="match status" value="1"/>
</dbReference>
<dbReference type="SUPFAM" id="SSF63763">
    <property type="entry name" value="SAND domain-like"/>
    <property type="match status" value="1"/>
</dbReference>
<dbReference type="AlphaFoldDB" id="A0AAW0I3Z3"/>
<dbReference type="PROSITE" id="PS51414">
    <property type="entry name" value="HSR"/>
    <property type="match status" value="1"/>
</dbReference>
<dbReference type="Pfam" id="PF01342">
    <property type="entry name" value="SAND"/>
    <property type="match status" value="1"/>
</dbReference>
<accession>A0AAW0I3Z3</accession>
<dbReference type="Gene3D" id="3.10.390.10">
    <property type="entry name" value="SAND domain-like"/>
    <property type="match status" value="1"/>
</dbReference>
<dbReference type="InterPro" id="IPR043563">
    <property type="entry name" value="Sp110/Sp140/Sp140L-like"/>
</dbReference>
<dbReference type="SMART" id="SM00258">
    <property type="entry name" value="SAND"/>
    <property type="match status" value="1"/>
</dbReference>
<dbReference type="InterPro" id="IPR004865">
    <property type="entry name" value="HSR_dom"/>
</dbReference>